<dbReference type="Pfam" id="PF00082">
    <property type="entry name" value="Peptidase_S8"/>
    <property type="match status" value="1"/>
</dbReference>
<dbReference type="OrthoDB" id="9798386at2"/>
<feature type="chain" id="PRO_5018211985" evidence="12">
    <location>
        <begin position="46"/>
        <end position="473"/>
    </location>
</feature>
<evidence type="ECO:0000259" key="13">
    <source>
        <dbReference type="Pfam" id="PF00082"/>
    </source>
</evidence>
<evidence type="ECO:0000256" key="2">
    <source>
        <dbReference type="ARBA" id="ARBA00011073"/>
    </source>
</evidence>
<evidence type="ECO:0000256" key="5">
    <source>
        <dbReference type="ARBA" id="ARBA00022692"/>
    </source>
</evidence>
<evidence type="ECO:0000256" key="3">
    <source>
        <dbReference type="ARBA" id="ARBA00022475"/>
    </source>
</evidence>
<evidence type="ECO:0000256" key="11">
    <source>
        <dbReference type="SAM" id="Phobius"/>
    </source>
</evidence>
<evidence type="ECO:0000256" key="9">
    <source>
        <dbReference type="ARBA" id="ARBA00023136"/>
    </source>
</evidence>
<dbReference type="GO" id="GO:0005886">
    <property type="term" value="C:plasma membrane"/>
    <property type="evidence" value="ECO:0007669"/>
    <property type="project" value="UniProtKB-SubCell"/>
</dbReference>
<keyword evidence="7 10" id="KW-0720">Serine protease</keyword>
<dbReference type="NCBIfam" id="TIGR03921">
    <property type="entry name" value="T7SS_mycosin"/>
    <property type="match status" value="1"/>
</dbReference>
<dbReference type="InterPro" id="IPR015500">
    <property type="entry name" value="Peptidase_S8_subtilisin-rel"/>
</dbReference>
<organism evidence="14 15">
    <name type="scientific">Nocardia stercoris</name>
    <dbReference type="NCBI Taxonomy" id="2483361"/>
    <lineage>
        <taxon>Bacteria</taxon>
        <taxon>Bacillati</taxon>
        <taxon>Actinomycetota</taxon>
        <taxon>Actinomycetes</taxon>
        <taxon>Mycobacteriales</taxon>
        <taxon>Nocardiaceae</taxon>
        <taxon>Nocardia</taxon>
    </lineage>
</organism>
<proteinExistence type="inferred from homology"/>
<dbReference type="AlphaFoldDB" id="A0A3M2KYH7"/>
<feature type="active site" description="Charge relay system" evidence="10">
    <location>
        <position position="358"/>
    </location>
</feature>
<keyword evidence="15" id="KW-1185">Reference proteome</keyword>
<dbReference type="PROSITE" id="PS00136">
    <property type="entry name" value="SUBTILASE_ASP"/>
    <property type="match status" value="1"/>
</dbReference>
<evidence type="ECO:0000256" key="1">
    <source>
        <dbReference type="ARBA" id="ARBA00004162"/>
    </source>
</evidence>
<feature type="domain" description="Peptidase S8/S53" evidence="13">
    <location>
        <begin position="106"/>
        <end position="405"/>
    </location>
</feature>
<dbReference type="PROSITE" id="PS00137">
    <property type="entry name" value="SUBTILASE_HIS"/>
    <property type="match status" value="1"/>
</dbReference>
<keyword evidence="8 11" id="KW-1133">Transmembrane helix</keyword>
<dbReference type="EMBL" id="RFFH01000014">
    <property type="protein sequence ID" value="RMI29510.1"/>
    <property type="molecule type" value="Genomic_DNA"/>
</dbReference>
<dbReference type="GO" id="GO:0006508">
    <property type="term" value="P:proteolysis"/>
    <property type="evidence" value="ECO:0007669"/>
    <property type="project" value="UniProtKB-KW"/>
</dbReference>
<evidence type="ECO:0000313" key="14">
    <source>
        <dbReference type="EMBL" id="RMI29510.1"/>
    </source>
</evidence>
<dbReference type="Proteomes" id="UP000279275">
    <property type="component" value="Unassembled WGS sequence"/>
</dbReference>
<evidence type="ECO:0000256" key="4">
    <source>
        <dbReference type="ARBA" id="ARBA00022670"/>
    </source>
</evidence>
<evidence type="ECO:0000256" key="12">
    <source>
        <dbReference type="SAM" id="SignalP"/>
    </source>
</evidence>
<keyword evidence="3" id="KW-1003">Cell membrane</keyword>
<evidence type="ECO:0000256" key="8">
    <source>
        <dbReference type="ARBA" id="ARBA00022989"/>
    </source>
</evidence>
<dbReference type="GO" id="GO:0004252">
    <property type="term" value="F:serine-type endopeptidase activity"/>
    <property type="evidence" value="ECO:0007669"/>
    <property type="project" value="UniProtKB-UniRule"/>
</dbReference>
<feature type="signal peptide" evidence="12">
    <location>
        <begin position="1"/>
        <end position="45"/>
    </location>
</feature>
<dbReference type="InterPro" id="IPR000209">
    <property type="entry name" value="Peptidase_S8/S53_dom"/>
</dbReference>
<dbReference type="PANTHER" id="PTHR43806:SF11">
    <property type="entry name" value="CEREVISIN-RELATED"/>
    <property type="match status" value="1"/>
</dbReference>
<comment type="caution">
    <text evidence="14">The sequence shown here is derived from an EMBL/GenBank/DDBJ whole genome shotgun (WGS) entry which is preliminary data.</text>
</comment>
<protein>
    <submittedName>
        <fullName evidence="14">Type VII secretion-associated serine protease mycosin</fullName>
    </submittedName>
</protein>
<reference evidence="14 15" key="1">
    <citation type="submission" date="2018-10" db="EMBL/GenBank/DDBJ databases">
        <title>Isolation from cow dung.</title>
        <authorList>
            <person name="Ling L."/>
        </authorList>
    </citation>
    <scope>NUCLEOTIDE SEQUENCE [LARGE SCALE GENOMIC DNA]</scope>
    <source>
        <strain evidence="14 15">NEAU-LL90</strain>
    </source>
</reference>
<keyword evidence="9 11" id="KW-0472">Membrane</keyword>
<keyword evidence="12" id="KW-0732">Signal</keyword>
<keyword evidence="4 10" id="KW-0645">Protease</keyword>
<dbReference type="PROSITE" id="PS51892">
    <property type="entry name" value="SUBTILASE"/>
    <property type="match status" value="1"/>
</dbReference>
<feature type="active site" description="Charge relay system" evidence="10">
    <location>
        <position position="147"/>
    </location>
</feature>
<dbReference type="InterPro" id="IPR022398">
    <property type="entry name" value="Peptidase_S8_His-AS"/>
</dbReference>
<evidence type="ECO:0000313" key="15">
    <source>
        <dbReference type="Proteomes" id="UP000279275"/>
    </source>
</evidence>
<dbReference type="SUPFAM" id="SSF52743">
    <property type="entry name" value="Subtilisin-like"/>
    <property type="match status" value="1"/>
</dbReference>
<comment type="similarity">
    <text evidence="2 10">Belongs to the peptidase S8 family.</text>
</comment>
<evidence type="ECO:0000256" key="7">
    <source>
        <dbReference type="ARBA" id="ARBA00022825"/>
    </source>
</evidence>
<dbReference type="InterPro" id="IPR050131">
    <property type="entry name" value="Peptidase_S8_subtilisin-like"/>
</dbReference>
<sequence>MGSAVAFAGAPTAAGSSAVARFACRATAFAGAALLVLSAASPALAVAPPDVLVGTVPPDGPPGPELPTKQDKGCQTAGVLPNSDLVQVPPPERALELRQARALTRGAGVTVAVLDTGVSPDTRLPNLIGGGDYVQAGGDGLYDCDAHGTLVAGIIGGAADPADGFTGVAPDARIVSIRYRSGAFSLDNPPQNFDAVQQASLDVRTMARAITHAANLGAGVITVSVPICLPVSTQVDQSMLSQAIGYAVHVRGALIVAGAGNTGGSGCGQNPAIDPSRPFDPRNWDAVKTIATPSWYSTDVLTVGFTTAAGETMDDSLTGPWVSVGAPGTGIESLGPGGPSLINGVGAGDKLVPVGGASFAAAYVSGVAALLRSRFPNETPAEITARLVAGAHAPARGVDNTVGAGVIDALESLSYRTPPKPPADTARGAMLVMPPPRRPVDWRPRTVVGIVFGVVILFWPVSAGLRAVFRRKP</sequence>
<comment type="subcellular location">
    <subcellularLocation>
        <location evidence="1">Cell membrane</location>
        <topology evidence="1">Single-pass membrane protein</topology>
    </subcellularLocation>
</comment>
<dbReference type="InterPro" id="IPR036852">
    <property type="entry name" value="Peptidase_S8/S53_dom_sf"/>
</dbReference>
<dbReference type="Gene3D" id="3.40.50.200">
    <property type="entry name" value="Peptidase S8/S53 domain"/>
    <property type="match status" value="1"/>
</dbReference>
<dbReference type="InterPro" id="IPR023827">
    <property type="entry name" value="Peptidase_S8_Asp-AS"/>
</dbReference>
<evidence type="ECO:0000256" key="10">
    <source>
        <dbReference type="PROSITE-ProRule" id="PRU01240"/>
    </source>
</evidence>
<evidence type="ECO:0000256" key="6">
    <source>
        <dbReference type="ARBA" id="ARBA00022801"/>
    </source>
</evidence>
<gene>
    <name evidence="14" type="primary">mycP</name>
    <name evidence="14" type="ORF">EBN03_25905</name>
</gene>
<dbReference type="PANTHER" id="PTHR43806">
    <property type="entry name" value="PEPTIDASE S8"/>
    <property type="match status" value="1"/>
</dbReference>
<keyword evidence="6 10" id="KW-0378">Hydrolase</keyword>
<feature type="active site" description="Charge relay system" evidence="10">
    <location>
        <position position="115"/>
    </location>
</feature>
<keyword evidence="5 11" id="KW-0812">Transmembrane</keyword>
<accession>A0A3M2KYH7</accession>
<feature type="transmembrane region" description="Helical" evidence="11">
    <location>
        <begin position="447"/>
        <end position="469"/>
    </location>
</feature>
<dbReference type="PRINTS" id="PR00723">
    <property type="entry name" value="SUBTILISIN"/>
</dbReference>
<name>A0A3M2KYH7_9NOCA</name>
<dbReference type="InterPro" id="IPR023834">
    <property type="entry name" value="T7SS_pept_S8A_mycosin"/>
</dbReference>